<dbReference type="Proteomes" id="UP001500751">
    <property type="component" value="Unassembled WGS sequence"/>
</dbReference>
<evidence type="ECO:0008006" key="5">
    <source>
        <dbReference type="Google" id="ProtNLM"/>
    </source>
</evidence>
<keyword evidence="2" id="KW-1133">Transmembrane helix</keyword>
<feature type="compositionally biased region" description="Basic and acidic residues" evidence="1">
    <location>
        <begin position="176"/>
        <end position="188"/>
    </location>
</feature>
<proteinExistence type="predicted"/>
<keyword evidence="4" id="KW-1185">Reference proteome</keyword>
<comment type="caution">
    <text evidence="3">The sequence shown here is derived from an EMBL/GenBank/DDBJ whole genome shotgun (WGS) entry which is preliminary data.</text>
</comment>
<sequence>MIIGAIIAIAVVVAIAVIGAVEYDRRRKRALFGPEYDVVVEQEGGRRAADRELGRRRRAYSKLELRPLAGEEQTRHAEDWRRVQESFVDDPVAALNDAEALVVRLARSTGYPSGDEEGLLGLLSVPHAEAVSGYREATKARQATDEDPEQLSTEELRQAFRKYAALFNEMLSESGGDSRDGDGDDRTQSSDSQEALSLEGRR</sequence>
<evidence type="ECO:0000256" key="1">
    <source>
        <dbReference type="SAM" id="MobiDB-lite"/>
    </source>
</evidence>
<protein>
    <recommendedName>
        <fullName evidence="5">Secreted protein</fullName>
    </recommendedName>
</protein>
<evidence type="ECO:0000313" key="4">
    <source>
        <dbReference type="Proteomes" id="UP001500751"/>
    </source>
</evidence>
<evidence type="ECO:0000256" key="2">
    <source>
        <dbReference type="SAM" id="Phobius"/>
    </source>
</evidence>
<organism evidence="3 4">
    <name type="scientific">Catenulispora yoronensis</name>
    <dbReference type="NCBI Taxonomy" id="450799"/>
    <lineage>
        <taxon>Bacteria</taxon>
        <taxon>Bacillati</taxon>
        <taxon>Actinomycetota</taxon>
        <taxon>Actinomycetes</taxon>
        <taxon>Catenulisporales</taxon>
        <taxon>Catenulisporaceae</taxon>
        <taxon>Catenulispora</taxon>
    </lineage>
</organism>
<evidence type="ECO:0000313" key="3">
    <source>
        <dbReference type="EMBL" id="GAA2014657.1"/>
    </source>
</evidence>
<reference evidence="3 4" key="1">
    <citation type="journal article" date="2019" name="Int. J. Syst. Evol. Microbiol.">
        <title>The Global Catalogue of Microorganisms (GCM) 10K type strain sequencing project: providing services to taxonomists for standard genome sequencing and annotation.</title>
        <authorList>
            <consortium name="The Broad Institute Genomics Platform"/>
            <consortium name="The Broad Institute Genome Sequencing Center for Infectious Disease"/>
            <person name="Wu L."/>
            <person name="Ma J."/>
        </authorList>
    </citation>
    <scope>NUCLEOTIDE SEQUENCE [LARGE SCALE GENOMIC DNA]</scope>
    <source>
        <strain evidence="3 4">JCM 16014</strain>
    </source>
</reference>
<name>A0ABN2TN59_9ACTN</name>
<accession>A0ABN2TN59</accession>
<dbReference type="RefSeq" id="WP_344664015.1">
    <property type="nucleotide sequence ID" value="NZ_BAAAQN010000003.1"/>
</dbReference>
<feature type="transmembrane region" description="Helical" evidence="2">
    <location>
        <begin position="6"/>
        <end position="23"/>
    </location>
</feature>
<gene>
    <name evidence="3" type="ORF">GCM10009839_07130</name>
</gene>
<dbReference type="EMBL" id="BAAAQN010000003">
    <property type="protein sequence ID" value="GAA2014657.1"/>
    <property type="molecule type" value="Genomic_DNA"/>
</dbReference>
<keyword evidence="2" id="KW-0812">Transmembrane</keyword>
<feature type="region of interest" description="Disordered" evidence="1">
    <location>
        <begin position="171"/>
        <end position="202"/>
    </location>
</feature>
<keyword evidence="2" id="KW-0472">Membrane</keyword>